<reference evidence="1" key="1">
    <citation type="submission" date="2021-08" db="EMBL/GenBank/DDBJ databases">
        <authorList>
            <person name="Zhang H."/>
            <person name="Xu M."/>
            <person name="Yu Z."/>
            <person name="Yang L."/>
            <person name="Cai Y."/>
        </authorList>
    </citation>
    <scope>NUCLEOTIDE SEQUENCE</scope>
    <source>
        <strain evidence="1">CHL1</strain>
    </source>
</reference>
<dbReference type="KEGG" id="cmet:K6K41_24400"/>
<dbReference type="Proteomes" id="UP000825701">
    <property type="component" value="Chromosome"/>
</dbReference>
<evidence type="ECO:0000313" key="1">
    <source>
        <dbReference type="EMBL" id="QZN99770.1"/>
    </source>
</evidence>
<name>A0A9E6R7R7_9HYPH</name>
<sequence>MTPREAGLRAREMIAAERERQVAGEGYSAAHDDRHRNGSLLAAARIYLHHGTDGPAPLGPDGQALVWPWEPDSFKPRDRISNLVRAGALCKAEIARRVRAGISTVPAHHKLQAAMAELALALRAAEPSA</sequence>
<keyword evidence="2" id="KW-1185">Reference proteome</keyword>
<gene>
    <name evidence="1" type="ORF">K6K41_24400</name>
</gene>
<protein>
    <submittedName>
        <fullName evidence="1">Uncharacterized protein</fullName>
    </submittedName>
</protein>
<dbReference type="EMBL" id="CP081869">
    <property type="protein sequence ID" value="QZN99770.1"/>
    <property type="molecule type" value="Genomic_DNA"/>
</dbReference>
<proteinExistence type="predicted"/>
<accession>A0A9E6R7R7</accession>
<dbReference type="AlphaFoldDB" id="A0A9E6R7R7"/>
<organism evidence="1 2">
    <name type="scientific">Chenggangzhangella methanolivorans</name>
    <dbReference type="NCBI Taxonomy" id="1437009"/>
    <lineage>
        <taxon>Bacteria</taxon>
        <taxon>Pseudomonadati</taxon>
        <taxon>Pseudomonadota</taxon>
        <taxon>Alphaproteobacteria</taxon>
        <taxon>Hyphomicrobiales</taxon>
        <taxon>Methylopilaceae</taxon>
        <taxon>Chenggangzhangella</taxon>
    </lineage>
</organism>
<dbReference type="RefSeq" id="WP_261402877.1">
    <property type="nucleotide sequence ID" value="NZ_CP081869.1"/>
</dbReference>
<evidence type="ECO:0000313" key="2">
    <source>
        <dbReference type="Proteomes" id="UP000825701"/>
    </source>
</evidence>